<sequence length="128" mass="14197">MTLSFGLPSKALETKGALRLSEHDHKERLKRLEERISALKGGPQVKHHSEEHYSQAQMGWRMVIELVAGLGVGFGIGYGLDKLFGTLPIFLVLFVFLGFAAGVNTMLRTAKEFQEKQAAEPAEDDERA</sequence>
<feature type="transmembrane region" description="Helical" evidence="1">
    <location>
        <begin position="86"/>
        <end position="107"/>
    </location>
</feature>
<keyword evidence="1" id="KW-0472">Membrane</keyword>
<keyword evidence="1" id="KW-1133">Transmembrane helix</keyword>
<dbReference type="Proteomes" id="UP000193409">
    <property type="component" value="Unassembled WGS sequence"/>
</dbReference>
<organism evidence="2 3">
    <name type="scientific">Pseudoruegeria aquimaris</name>
    <dbReference type="NCBI Taxonomy" id="393663"/>
    <lineage>
        <taxon>Bacteria</taxon>
        <taxon>Pseudomonadati</taxon>
        <taxon>Pseudomonadota</taxon>
        <taxon>Alphaproteobacteria</taxon>
        <taxon>Rhodobacterales</taxon>
        <taxon>Roseobacteraceae</taxon>
        <taxon>Pseudoruegeria</taxon>
    </lineage>
</organism>
<evidence type="ECO:0000256" key="1">
    <source>
        <dbReference type="SAM" id="Phobius"/>
    </source>
</evidence>
<evidence type="ECO:0000313" key="3">
    <source>
        <dbReference type="Proteomes" id="UP000193409"/>
    </source>
</evidence>
<keyword evidence="1" id="KW-0812">Transmembrane</keyword>
<dbReference type="Pfam" id="PF09527">
    <property type="entry name" value="ATPase_gene1"/>
    <property type="match status" value="1"/>
</dbReference>
<feature type="transmembrane region" description="Helical" evidence="1">
    <location>
        <begin position="62"/>
        <end position="80"/>
    </location>
</feature>
<dbReference type="AlphaFoldDB" id="A0A1Y5RZI8"/>
<proteinExistence type="predicted"/>
<keyword evidence="3" id="KW-1185">Reference proteome</keyword>
<protein>
    <submittedName>
        <fullName evidence="2">ATP synthase protein I</fullName>
    </submittedName>
</protein>
<name>A0A1Y5RZI8_9RHOB</name>
<evidence type="ECO:0000313" key="2">
    <source>
        <dbReference type="EMBL" id="SLN29304.1"/>
    </source>
</evidence>
<gene>
    <name evidence="2" type="primary">atpI</name>
    <name evidence="2" type="ORF">PSA7680_01365</name>
</gene>
<accession>A0A1Y5RZI8</accession>
<dbReference type="EMBL" id="FWFQ01000007">
    <property type="protein sequence ID" value="SLN29304.1"/>
    <property type="molecule type" value="Genomic_DNA"/>
</dbReference>
<dbReference type="InterPro" id="IPR032820">
    <property type="entry name" value="ATPase_put"/>
</dbReference>
<reference evidence="2 3" key="1">
    <citation type="submission" date="2017-03" db="EMBL/GenBank/DDBJ databases">
        <authorList>
            <person name="Afonso C.L."/>
            <person name="Miller P.J."/>
            <person name="Scott M.A."/>
            <person name="Spackman E."/>
            <person name="Goraichik I."/>
            <person name="Dimitrov K.M."/>
            <person name="Suarez D.L."/>
            <person name="Swayne D.E."/>
        </authorList>
    </citation>
    <scope>NUCLEOTIDE SEQUENCE [LARGE SCALE GENOMIC DNA]</scope>
    <source>
        <strain evidence="2 3">CECT 7680</strain>
    </source>
</reference>